<evidence type="ECO:0000313" key="6">
    <source>
        <dbReference type="EMBL" id="ADJ29041.1"/>
    </source>
</evidence>
<protein>
    <recommendedName>
        <fullName evidence="5">Flagellar protein FliT</fullName>
    </recommendedName>
</protein>
<keyword evidence="7" id="KW-1185">Reference proteome</keyword>
<gene>
    <name evidence="6" type="ordered locus">Nwat_2209</name>
</gene>
<keyword evidence="2" id="KW-0963">Cytoplasm</keyword>
<proteinExistence type="predicted"/>
<keyword evidence="4" id="KW-0143">Chaperone</keyword>
<sequence>MSFSAVTEHPIFEPEAVKGALDELLVLSQKMLLKAQESAWRELAELQAERDGLLQHSFSREQILVMLPSARQRLERLLSLNEEIAALCQLERNRFSQEIKKLHQGSQARDIYRAYNF</sequence>
<organism evidence="6 7">
    <name type="scientific">Nitrosococcus watsoni (strain C-113)</name>
    <dbReference type="NCBI Taxonomy" id="105559"/>
    <lineage>
        <taxon>Bacteria</taxon>
        <taxon>Pseudomonadati</taxon>
        <taxon>Pseudomonadota</taxon>
        <taxon>Gammaproteobacteria</taxon>
        <taxon>Chromatiales</taxon>
        <taxon>Chromatiaceae</taxon>
        <taxon>Nitrosococcus</taxon>
    </lineage>
</organism>
<evidence type="ECO:0000256" key="1">
    <source>
        <dbReference type="ARBA" id="ARBA00004514"/>
    </source>
</evidence>
<evidence type="ECO:0000313" key="7">
    <source>
        <dbReference type="Proteomes" id="UP000000393"/>
    </source>
</evidence>
<dbReference type="Pfam" id="PF05400">
    <property type="entry name" value="FliT"/>
    <property type="match status" value="1"/>
</dbReference>
<dbReference type="KEGG" id="nwa:Nwat_2209"/>
<dbReference type="STRING" id="105559.Nwat_2209"/>
<dbReference type="GO" id="GO:0044781">
    <property type="term" value="P:bacterial-type flagellum organization"/>
    <property type="evidence" value="ECO:0007669"/>
    <property type="project" value="UniProtKB-KW"/>
</dbReference>
<accession>D8K8C1</accession>
<dbReference type="EMBL" id="CP002086">
    <property type="protein sequence ID" value="ADJ29041.1"/>
    <property type="molecule type" value="Genomic_DNA"/>
</dbReference>
<dbReference type="InterPro" id="IPR008622">
    <property type="entry name" value="FliT"/>
</dbReference>
<dbReference type="RefSeq" id="WP_013221114.1">
    <property type="nucleotide sequence ID" value="NC_014315.1"/>
</dbReference>
<keyword evidence="3" id="KW-1005">Bacterial flagellum biogenesis</keyword>
<dbReference type="Proteomes" id="UP000000393">
    <property type="component" value="Chromosome"/>
</dbReference>
<name>D8K8C1_NITWC</name>
<evidence type="ECO:0000256" key="5">
    <source>
        <dbReference type="ARBA" id="ARBA00093797"/>
    </source>
</evidence>
<dbReference type="Gene3D" id="1.20.58.380">
    <property type="entry name" value="Flagellar protein flit"/>
    <property type="match status" value="1"/>
</dbReference>
<comment type="subcellular location">
    <subcellularLocation>
        <location evidence="1">Cytoplasm</location>
        <location evidence="1">Cytosol</location>
    </subcellularLocation>
</comment>
<evidence type="ECO:0000256" key="2">
    <source>
        <dbReference type="ARBA" id="ARBA00022490"/>
    </source>
</evidence>
<dbReference type="HOGENOM" id="CLU_2082324_0_0_6"/>
<dbReference type="AlphaFoldDB" id="D8K8C1"/>
<reference evidence="6 7" key="1">
    <citation type="submission" date="2010-06" db="EMBL/GenBank/DDBJ databases">
        <title>Complete sequence of chromosome of Nitrosococcus watsoni C-113.</title>
        <authorList>
            <consortium name="US DOE Joint Genome Institute"/>
            <person name="Lucas S."/>
            <person name="Copeland A."/>
            <person name="Lapidus A."/>
            <person name="Cheng J.-F."/>
            <person name="Bruce D."/>
            <person name="Goodwin L."/>
            <person name="Pitluck S."/>
            <person name="Malfatti S.A."/>
            <person name="Chain P.S.G."/>
            <person name="Land M."/>
            <person name="Hauser L."/>
            <person name="Kyrpides N."/>
            <person name="Ivanova N."/>
            <person name="Cambell M.A."/>
            <person name="Heidelberg J.F."/>
            <person name="Klotz M.G."/>
            <person name="Woyke T."/>
        </authorList>
    </citation>
    <scope>NUCLEOTIDE SEQUENCE [LARGE SCALE GENOMIC DNA]</scope>
    <source>
        <strain evidence="6 7">C-113</strain>
    </source>
</reference>
<evidence type="ECO:0000256" key="4">
    <source>
        <dbReference type="ARBA" id="ARBA00023186"/>
    </source>
</evidence>
<evidence type="ECO:0000256" key="3">
    <source>
        <dbReference type="ARBA" id="ARBA00022795"/>
    </source>
</evidence>
<dbReference type="OrthoDB" id="5771693at2"/>